<keyword evidence="1" id="KW-0328">Glycosyltransferase</keyword>
<dbReference type="AlphaFoldDB" id="W0HXY5"/>
<evidence type="ECO:0000313" key="3">
    <source>
        <dbReference type="EMBL" id="AHF78619.1"/>
    </source>
</evidence>
<dbReference type="HOGENOM" id="CLU_056162_2_0_6"/>
<dbReference type="InterPro" id="IPR051199">
    <property type="entry name" value="LPS_LOS_Heptosyltrfase"/>
</dbReference>
<dbReference type="Gene3D" id="3.40.50.2000">
    <property type="entry name" value="Glycogen Phosphorylase B"/>
    <property type="match status" value="2"/>
</dbReference>
<proteinExistence type="predicted"/>
<reference evidence="3 4" key="1">
    <citation type="journal article" date="2014" name="Genome Biol. Evol.">
        <title>Genome degeneration and adaptation in a nascent stage of symbiosis.</title>
        <authorList>
            <person name="Oakeson K.F."/>
            <person name="Gil R."/>
            <person name="Clayton A.L."/>
            <person name="Dunn D.M."/>
            <person name="von Niederhausern A.C."/>
            <person name="Hamil C."/>
            <person name="Aoyagi A."/>
            <person name="Duval B."/>
            <person name="Baca A."/>
            <person name="Silva F.J."/>
            <person name="Vallier A."/>
            <person name="Jackson D.G."/>
            <person name="Latorre A."/>
            <person name="Weiss R.B."/>
            <person name="Heddi A."/>
            <person name="Moya A."/>
            <person name="Dale C."/>
        </authorList>
    </citation>
    <scope>NUCLEOTIDE SEQUENCE [LARGE SCALE GENOMIC DNA]</scope>
    <source>
        <strain evidence="3 4">HS1</strain>
    </source>
</reference>
<protein>
    <submittedName>
        <fullName evidence="3">Putative heptosyl transferase</fullName>
    </submittedName>
</protein>
<dbReference type="KEGG" id="sod:Sant_3638"/>
<name>W0HXY5_9GAMM</name>
<dbReference type="EMBL" id="CP006569">
    <property type="protein sequence ID" value="AHF78619.1"/>
    <property type="molecule type" value="Genomic_DNA"/>
</dbReference>
<dbReference type="PATRIC" id="fig|1239307.3.peg.4020"/>
<keyword evidence="2 3" id="KW-0808">Transferase</keyword>
<dbReference type="RefSeq" id="WP_025423741.1">
    <property type="nucleotide sequence ID" value="NZ_CP006569.1"/>
</dbReference>
<evidence type="ECO:0000256" key="2">
    <source>
        <dbReference type="ARBA" id="ARBA00022679"/>
    </source>
</evidence>
<keyword evidence="4" id="KW-1185">Reference proteome</keyword>
<dbReference type="PANTHER" id="PTHR30160">
    <property type="entry name" value="TETRAACYLDISACCHARIDE 4'-KINASE-RELATED"/>
    <property type="match status" value="1"/>
</dbReference>
<accession>W0HXY5</accession>
<dbReference type="OrthoDB" id="89608at2"/>
<dbReference type="Pfam" id="PF01075">
    <property type="entry name" value="Glyco_transf_9"/>
    <property type="match status" value="1"/>
</dbReference>
<sequence length="366" mass="41423">MYTLRDINRGKNAALRQLKFKALNAWLNLTCRPQHWALDKIKRILLLRLDDKIGDMVITTGTARQLADNGYHISVLTGPACQTLLACCDAVHQTYRYDKRMSLTVLRQQRFDVIIDFDDVANYERLRLLHRLAPRYVIGFNKPGLARYAPQLAWRDSERHITERHRAVLALFNLPPAPFLYSLGRDPSAVAALAPYLSRPANEWLIAINPFTGAEDKDFSREQVEGLIAHLRRRGVRFRVLLIGRGDLLSRWRIDDAAFVADSTINTAVEIVRSADLVVSPDTSIVHMACAFNTPLVAVYNTRRLKDNGLVGYNIWAPHYDNAVQLVIDRPAVRELPLETLLSAVDEKLADMTRLRASSTTVAMGD</sequence>
<evidence type="ECO:0000313" key="4">
    <source>
        <dbReference type="Proteomes" id="UP000019028"/>
    </source>
</evidence>
<gene>
    <name evidence="3" type="ORF">Sant_3638</name>
</gene>
<organism evidence="3 4">
    <name type="scientific">Sodalis praecaptivus</name>
    <dbReference type="NCBI Taxonomy" id="1239307"/>
    <lineage>
        <taxon>Bacteria</taxon>
        <taxon>Pseudomonadati</taxon>
        <taxon>Pseudomonadota</taxon>
        <taxon>Gammaproteobacteria</taxon>
        <taxon>Enterobacterales</taxon>
        <taxon>Bruguierivoracaceae</taxon>
        <taxon>Sodalis</taxon>
    </lineage>
</organism>
<dbReference type="GO" id="GO:0005829">
    <property type="term" value="C:cytosol"/>
    <property type="evidence" value="ECO:0007669"/>
    <property type="project" value="TreeGrafter"/>
</dbReference>
<dbReference type="InterPro" id="IPR002201">
    <property type="entry name" value="Glyco_trans_9"/>
</dbReference>
<dbReference type="GO" id="GO:0008713">
    <property type="term" value="F:ADP-heptose-lipopolysaccharide heptosyltransferase activity"/>
    <property type="evidence" value="ECO:0007669"/>
    <property type="project" value="TreeGrafter"/>
</dbReference>
<evidence type="ECO:0000256" key="1">
    <source>
        <dbReference type="ARBA" id="ARBA00022676"/>
    </source>
</evidence>
<dbReference type="GO" id="GO:0009244">
    <property type="term" value="P:lipopolysaccharide core region biosynthetic process"/>
    <property type="evidence" value="ECO:0007669"/>
    <property type="project" value="TreeGrafter"/>
</dbReference>
<dbReference type="SUPFAM" id="SSF53756">
    <property type="entry name" value="UDP-Glycosyltransferase/glycogen phosphorylase"/>
    <property type="match status" value="1"/>
</dbReference>
<dbReference type="Proteomes" id="UP000019028">
    <property type="component" value="Chromosome"/>
</dbReference>